<keyword evidence="2" id="KW-0732">Signal</keyword>
<feature type="region of interest" description="Disordered" evidence="1">
    <location>
        <begin position="24"/>
        <end position="87"/>
    </location>
</feature>
<organism evidence="3 4">
    <name type="scientific">Occultella gossypii</name>
    <dbReference type="NCBI Taxonomy" id="2800820"/>
    <lineage>
        <taxon>Bacteria</taxon>
        <taxon>Bacillati</taxon>
        <taxon>Actinomycetota</taxon>
        <taxon>Actinomycetes</taxon>
        <taxon>Micrococcales</taxon>
        <taxon>Ruaniaceae</taxon>
        <taxon>Occultella</taxon>
    </lineage>
</organism>
<sequence length="178" mass="18076">MRPVRRYAAPVTALVLATALGLGACSAGDDDRDSDTGTSSEEGAGADSGDSDEGADDATENDDATDTTDDDAADDAEGAGDTAEAEVVPLEGTFVTEVSVPAGVEYEVTTTTANSLQLDFPAPADPTALSAFYQAWFTEQGMTDVAEISGIVTGTLGDATWTLLPQDAGSWILSAATL</sequence>
<dbReference type="EMBL" id="JAGSHT010000029">
    <property type="protein sequence ID" value="MBZ2199483.1"/>
    <property type="molecule type" value="Genomic_DNA"/>
</dbReference>
<keyword evidence="4" id="KW-1185">Reference proteome</keyword>
<dbReference type="PROSITE" id="PS51257">
    <property type="entry name" value="PROKAR_LIPOPROTEIN"/>
    <property type="match status" value="1"/>
</dbReference>
<feature type="signal peptide" evidence="2">
    <location>
        <begin position="1"/>
        <end position="27"/>
    </location>
</feature>
<reference evidence="3 4" key="1">
    <citation type="submission" date="2021-04" db="EMBL/GenBank/DDBJ databases">
        <title>Ruania sp. nov., isolated from sandy soil of mangrove forest.</title>
        <authorList>
            <person name="Ge X."/>
            <person name="Huang R."/>
            <person name="Liu W."/>
        </authorList>
    </citation>
    <scope>NUCLEOTIDE SEQUENCE [LARGE SCALE GENOMIC DNA]</scope>
    <source>
        <strain evidence="3 4">N2-46</strain>
    </source>
</reference>
<evidence type="ECO:0000256" key="2">
    <source>
        <dbReference type="SAM" id="SignalP"/>
    </source>
</evidence>
<feature type="compositionally biased region" description="Low complexity" evidence="1">
    <location>
        <begin position="36"/>
        <end position="48"/>
    </location>
</feature>
<evidence type="ECO:0000313" key="4">
    <source>
        <dbReference type="Proteomes" id="UP000826651"/>
    </source>
</evidence>
<dbReference type="Proteomes" id="UP000826651">
    <property type="component" value="Unassembled WGS sequence"/>
</dbReference>
<comment type="caution">
    <text evidence="3">The sequence shown here is derived from an EMBL/GenBank/DDBJ whole genome shotgun (WGS) entry which is preliminary data.</text>
</comment>
<protein>
    <recommendedName>
        <fullName evidence="5">Lipoprotein</fullName>
    </recommendedName>
</protein>
<evidence type="ECO:0000313" key="3">
    <source>
        <dbReference type="EMBL" id="MBZ2199483.1"/>
    </source>
</evidence>
<gene>
    <name evidence="3" type="ORF">KCQ71_25290</name>
</gene>
<evidence type="ECO:0008006" key="5">
    <source>
        <dbReference type="Google" id="ProtNLM"/>
    </source>
</evidence>
<name>A0ABS7SHS5_9MICO</name>
<proteinExistence type="predicted"/>
<evidence type="ECO:0000256" key="1">
    <source>
        <dbReference type="SAM" id="MobiDB-lite"/>
    </source>
</evidence>
<feature type="compositionally biased region" description="Acidic residues" evidence="1">
    <location>
        <begin position="49"/>
        <end position="78"/>
    </location>
</feature>
<accession>A0ABS7SHS5</accession>
<dbReference type="RefSeq" id="WP_223411482.1">
    <property type="nucleotide sequence ID" value="NZ_JAGSHT010000029.1"/>
</dbReference>
<feature type="chain" id="PRO_5047016785" description="Lipoprotein" evidence="2">
    <location>
        <begin position="28"/>
        <end position="178"/>
    </location>
</feature>